<evidence type="ECO:0000256" key="1">
    <source>
        <dbReference type="ARBA" id="ARBA00000085"/>
    </source>
</evidence>
<keyword evidence="5" id="KW-0418">Kinase</keyword>
<evidence type="ECO:0000313" key="12">
    <source>
        <dbReference type="Proteomes" id="UP000637074"/>
    </source>
</evidence>
<gene>
    <name evidence="11" type="ORF">AM1BK_14500</name>
</gene>
<feature type="coiled-coil region" evidence="8">
    <location>
        <begin position="161"/>
        <end position="188"/>
    </location>
</feature>
<evidence type="ECO:0000256" key="6">
    <source>
        <dbReference type="ARBA" id="ARBA00022840"/>
    </source>
</evidence>
<organism evidence="11 12">
    <name type="scientific">Neobacillus kokaensis</name>
    <dbReference type="NCBI Taxonomy" id="2759023"/>
    <lineage>
        <taxon>Bacteria</taxon>
        <taxon>Bacillati</taxon>
        <taxon>Bacillota</taxon>
        <taxon>Bacilli</taxon>
        <taxon>Bacillales</taxon>
        <taxon>Bacillaceae</taxon>
        <taxon>Neobacillus</taxon>
    </lineage>
</organism>
<comment type="caution">
    <text evidence="11">The sequence shown here is derived from an EMBL/GenBank/DDBJ whole genome shotgun (WGS) entry which is preliminary data.</text>
</comment>
<keyword evidence="12" id="KW-1185">Reference proteome</keyword>
<feature type="transmembrane region" description="Helical" evidence="9">
    <location>
        <begin position="83"/>
        <end position="103"/>
    </location>
</feature>
<evidence type="ECO:0000256" key="5">
    <source>
        <dbReference type="ARBA" id="ARBA00022777"/>
    </source>
</evidence>
<evidence type="ECO:0000313" key="11">
    <source>
        <dbReference type="EMBL" id="GHH97907.1"/>
    </source>
</evidence>
<keyword evidence="8" id="KW-0175">Coiled coil</keyword>
<dbReference type="SMART" id="SM00387">
    <property type="entry name" value="HATPase_c"/>
    <property type="match status" value="1"/>
</dbReference>
<feature type="transmembrane region" description="Helical" evidence="9">
    <location>
        <begin position="6"/>
        <end position="25"/>
    </location>
</feature>
<evidence type="ECO:0000256" key="9">
    <source>
        <dbReference type="SAM" id="Phobius"/>
    </source>
</evidence>
<evidence type="ECO:0000256" key="8">
    <source>
        <dbReference type="SAM" id="Coils"/>
    </source>
</evidence>
<dbReference type="EMBL" id="BNDS01000004">
    <property type="protein sequence ID" value="GHH97907.1"/>
    <property type="molecule type" value="Genomic_DNA"/>
</dbReference>
<keyword evidence="7" id="KW-0902">Two-component regulatory system</keyword>
<evidence type="ECO:0000256" key="3">
    <source>
        <dbReference type="ARBA" id="ARBA00022679"/>
    </source>
</evidence>
<sequence>MITIVTNGLLGGYILVSILLLIIEAYSIQMKYFQQKFILIISFILSLSLLYLLYFGQDPSQVYQLYSYRNGIYYLDSVLSVPAYLLIVVVNVILAIIGSVSLIKYTHDQFETSREEITIQRKFEAISTGTSVFVHSIKNQLLANRVIFKRIHCSMQNEVDLEKLKDHIHTLSRQNENILQRIEELYRSVKTNVVHLIPVPLPDVINSSLERFHQKYPDKQVEVQLMVSSMILADKVHLSEAIYNLLTNAQEAVNGLEDREEAKVSVHCYNTSQYTIIEVKDSGIGIGKKEAKRIFEPFYSNKNTNQNWGMGLHYVRTIVKEHFGNLRFESEEGKGSTFYVLLPNFKGYKK</sequence>
<protein>
    <recommendedName>
        <fullName evidence="2">histidine kinase</fullName>
        <ecNumber evidence="2">2.7.13.3</ecNumber>
    </recommendedName>
</protein>
<feature type="domain" description="Histidine kinase" evidence="10">
    <location>
        <begin position="132"/>
        <end position="346"/>
    </location>
</feature>
<dbReference type="Proteomes" id="UP000637074">
    <property type="component" value="Unassembled WGS sequence"/>
</dbReference>
<dbReference type="PANTHER" id="PTHR44936">
    <property type="entry name" value="SENSOR PROTEIN CREC"/>
    <property type="match status" value="1"/>
</dbReference>
<dbReference type="PANTHER" id="PTHR44936:SF10">
    <property type="entry name" value="SENSOR PROTEIN RSTB"/>
    <property type="match status" value="1"/>
</dbReference>
<evidence type="ECO:0000259" key="10">
    <source>
        <dbReference type="PROSITE" id="PS50109"/>
    </source>
</evidence>
<evidence type="ECO:0000256" key="2">
    <source>
        <dbReference type="ARBA" id="ARBA00012438"/>
    </source>
</evidence>
<accession>A0ABQ3MZQ8</accession>
<dbReference type="InterPro" id="IPR050980">
    <property type="entry name" value="2C_sensor_his_kinase"/>
</dbReference>
<evidence type="ECO:0000256" key="7">
    <source>
        <dbReference type="ARBA" id="ARBA00023012"/>
    </source>
</evidence>
<keyword evidence="4" id="KW-0547">Nucleotide-binding</keyword>
<dbReference type="Pfam" id="PF02518">
    <property type="entry name" value="HATPase_c"/>
    <property type="match status" value="1"/>
</dbReference>
<dbReference type="SUPFAM" id="SSF55874">
    <property type="entry name" value="ATPase domain of HSP90 chaperone/DNA topoisomerase II/histidine kinase"/>
    <property type="match status" value="1"/>
</dbReference>
<keyword evidence="9" id="KW-0472">Membrane</keyword>
<dbReference type="PRINTS" id="PR00344">
    <property type="entry name" value="BCTRLSENSOR"/>
</dbReference>
<dbReference type="InterPro" id="IPR005467">
    <property type="entry name" value="His_kinase_dom"/>
</dbReference>
<dbReference type="InterPro" id="IPR004358">
    <property type="entry name" value="Sig_transdc_His_kin-like_C"/>
</dbReference>
<dbReference type="InterPro" id="IPR003594">
    <property type="entry name" value="HATPase_dom"/>
</dbReference>
<proteinExistence type="predicted"/>
<dbReference type="Gene3D" id="3.30.565.10">
    <property type="entry name" value="Histidine kinase-like ATPase, C-terminal domain"/>
    <property type="match status" value="1"/>
</dbReference>
<keyword evidence="9" id="KW-1133">Transmembrane helix</keyword>
<reference evidence="11 12" key="1">
    <citation type="journal article" date="2022" name="Int. J. Syst. Evol. Microbiol.">
        <title>Neobacillus kokaensis sp. nov., isolated from soil.</title>
        <authorList>
            <person name="Yuki K."/>
            <person name="Matsubara H."/>
            <person name="Yamaguchi S."/>
        </authorList>
    </citation>
    <scope>NUCLEOTIDE SEQUENCE [LARGE SCALE GENOMIC DNA]</scope>
    <source>
        <strain evidence="11 12">LOB 377</strain>
    </source>
</reference>
<dbReference type="InterPro" id="IPR036890">
    <property type="entry name" value="HATPase_C_sf"/>
</dbReference>
<evidence type="ECO:0000256" key="4">
    <source>
        <dbReference type="ARBA" id="ARBA00022741"/>
    </source>
</evidence>
<keyword evidence="6" id="KW-0067">ATP-binding</keyword>
<comment type="catalytic activity">
    <reaction evidence="1">
        <text>ATP + protein L-histidine = ADP + protein N-phospho-L-histidine.</text>
        <dbReference type="EC" id="2.7.13.3"/>
    </reaction>
</comment>
<dbReference type="PROSITE" id="PS50109">
    <property type="entry name" value="HIS_KIN"/>
    <property type="match status" value="1"/>
</dbReference>
<dbReference type="EC" id="2.7.13.3" evidence="2"/>
<name>A0ABQ3MZQ8_9BACI</name>
<keyword evidence="9" id="KW-0812">Transmembrane</keyword>
<keyword evidence="3" id="KW-0808">Transferase</keyword>
<feature type="transmembrane region" description="Helical" evidence="9">
    <location>
        <begin position="37"/>
        <end position="56"/>
    </location>
</feature>